<keyword evidence="3" id="KW-1185">Reference proteome</keyword>
<gene>
    <name evidence="2" type="ORF">PROQFM164_S02g001250</name>
</gene>
<dbReference type="OrthoDB" id="4360351at2759"/>
<sequence>MSSQYEDGSTSCKASSRSLSIEGKILLNILAFFDPHAIPEWLLSNPKANITDPSLKFLSNDSRFGGALIDLTNASLIVRSPELEMITLDQITQSTVFSGLPKAELSIYLDSAIQLQKLLNLKQQKNKKQKEMTDAGIEPAIS</sequence>
<evidence type="ECO:0000313" key="3">
    <source>
        <dbReference type="Proteomes" id="UP000030686"/>
    </source>
</evidence>
<dbReference type="InterPro" id="IPR056681">
    <property type="entry name" value="DUF7779"/>
</dbReference>
<evidence type="ECO:0000259" key="1">
    <source>
        <dbReference type="Pfam" id="PF25000"/>
    </source>
</evidence>
<organism evidence="2 3">
    <name type="scientific">Penicillium roqueforti (strain FM164)</name>
    <dbReference type="NCBI Taxonomy" id="1365484"/>
    <lineage>
        <taxon>Eukaryota</taxon>
        <taxon>Fungi</taxon>
        <taxon>Dikarya</taxon>
        <taxon>Ascomycota</taxon>
        <taxon>Pezizomycotina</taxon>
        <taxon>Eurotiomycetes</taxon>
        <taxon>Eurotiomycetidae</taxon>
        <taxon>Eurotiales</taxon>
        <taxon>Aspergillaceae</taxon>
        <taxon>Penicillium</taxon>
    </lineage>
</organism>
<dbReference type="Pfam" id="PF25000">
    <property type="entry name" value="DUF7779"/>
    <property type="match status" value="1"/>
</dbReference>
<dbReference type="EMBL" id="HG792016">
    <property type="protein sequence ID" value="CDM31100.1"/>
    <property type="molecule type" value="Genomic_DNA"/>
</dbReference>
<protein>
    <submittedName>
        <fullName evidence="2">Genomic scaffold, ProqFM164S02</fullName>
    </submittedName>
</protein>
<feature type="domain" description="DUF7779" evidence="1">
    <location>
        <begin position="18"/>
        <end position="104"/>
    </location>
</feature>
<accession>W6Q427</accession>
<evidence type="ECO:0000313" key="2">
    <source>
        <dbReference type="EMBL" id="CDM31100.1"/>
    </source>
</evidence>
<dbReference type="AlphaFoldDB" id="W6Q427"/>
<dbReference type="STRING" id="1365484.W6Q427"/>
<name>W6Q427_PENRF</name>
<reference evidence="2" key="1">
    <citation type="journal article" date="2014" name="Nat. Commun.">
        <title>Multiple recent horizontal transfers of a large genomic region in cheese making fungi.</title>
        <authorList>
            <person name="Cheeseman K."/>
            <person name="Ropars J."/>
            <person name="Renault P."/>
            <person name="Dupont J."/>
            <person name="Gouzy J."/>
            <person name="Branca A."/>
            <person name="Abraham A.L."/>
            <person name="Ceppi M."/>
            <person name="Conseiller E."/>
            <person name="Debuchy R."/>
            <person name="Malagnac F."/>
            <person name="Goarin A."/>
            <person name="Silar P."/>
            <person name="Lacoste S."/>
            <person name="Sallet E."/>
            <person name="Bensimon A."/>
            <person name="Giraud T."/>
            <person name="Brygoo Y."/>
        </authorList>
    </citation>
    <scope>NUCLEOTIDE SEQUENCE [LARGE SCALE GENOMIC DNA]</scope>
    <source>
        <strain evidence="2">FM164</strain>
    </source>
</reference>
<proteinExistence type="predicted"/>
<dbReference type="Proteomes" id="UP000030686">
    <property type="component" value="Unassembled WGS sequence"/>
</dbReference>